<protein>
    <submittedName>
        <fullName evidence="2">General secretion pathway protein GspM</fullName>
    </submittedName>
</protein>
<reference evidence="2 3" key="1">
    <citation type="submission" date="2019-11" db="EMBL/GenBank/DDBJ databases">
        <title>The genome sequence of Methylocystis heyeri.</title>
        <authorList>
            <person name="Oshkin I.Y."/>
            <person name="Miroshnikov K."/>
            <person name="Dedysh S.N."/>
        </authorList>
    </citation>
    <scope>NUCLEOTIDE SEQUENCE [LARGE SCALE GENOMIC DNA]</scope>
    <source>
        <strain evidence="2 3">H2</strain>
    </source>
</reference>
<evidence type="ECO:0000313" key="3">
    <source>
        <dbReference type="Proteomes" id="UP000309061"/>
    </source>
</evidence>
<feature type="region of interest" description="Disordered" evidence="1">
    <location>
        <begin position="105"/>
        <end position="132"/>
    </location>
</feature>
<gene>
    <name evidence="2" type="ORF">H2LOC_010995</name>
</gene>
<dbReference type="AlphaFoldDB" id="A0A6B8KLE7"/>
<dbReference type="NCBIfam" id="NF040576">
    <property type="entry name" value="T2SS_GspM_XpsM"/>
    <property type="match status" value="1"/>
</dbReference>
<accession>A0A6B8KLE7</accession>
<name>A0A6B8KLE7_9HYPH</name>
<dbReference type="OrthoDB" id="8453728at2"/>
<sequence>MAANGAFLLLVLLLGAAPLYHIFVEGEESLAERRATLARYEAVAGQEAAVREYARQVKEINAHGDLLEGSTAGVIAAALQSKLKAMAETAGVTVRSIQALPPKSLGAAGAASGPGSGGGAPSQPAGGAGRASAPQLFGARVEVSGTPESIHSFTRAIETGPPLLIATAAMLNQPIMMWRPQGEETPPPEISAQIDVYGGALAKDQQ</sequence>
<feature type="compositionally biased region" description="Low complexity" evidence="1">
    <location>
        <begin position="121"/>
        <end position="132"/>
    </location>
</feature>
<dbReference type="InterPro" id="IPR034756">
    <property type="entry name" value="T2SSM_b"/>
</dbReference>
<organism evidence="2 3">
    <name type="scientific">Methylocystis heyeri</name>
    <dbReference type="NCBI Taxonomy" id="391905"/>
    <lineage>
        <taxon>Bacteria</taxon>
        <taxon>Pseudomonadati</taxon>
        <taxon>Pseudomonadota</taxon>
        <taxon>Alphaproteobacteria</taxon>
        <taxon>Hyphomicrobiales</taxon>
        <taxon>Methylocystaceae</taxon>
        <taxon>Methylocystis</taxon>
    </lineage>
</organism>
<evidence type="ECO:0000256" key="1">
    <source>
        <dbReference type="SAM" id="MobiDB-lite"/>
    </source>
</evidence>
<dbReference type="Pfam" id="PF10741">
    <property type="entry name" value="T2SSM_b"/>
    <property type="match status" value="1"/>
</dbReference>
<keyword evidence="3" id="KW-1185">Reference proteome</keyword>
<evidence type="ECO:0000313" key="2">
    <source>
        <dbReference type="EMBL" id="QGM48041.1"/>
    </source>
</evidence>
<proteinExistence type="predicted"/>
<dbReference type="EMBL" id="CP046052">
    <property type="protein sequence ID" value="QGM48041.1"/>
    <property type="molecule type" value="Genomic_DNA"/>
</dbReference>
<dbReference type="Proteomes" id="UP000309061">
    <property type="component" value="Chromosome"/>
</dbReference>
<dbReference type="KEGG" id="mhey:H2LOC_010995"/>